<evidence type="ECO:0000256" key="2">
    <source>
        <dbReference type="SAM" id="SignalP"/>
    </source>
</evidence>
<sequence>MVSRPGILLPLAVAVALLTSGCTASTDEPEQVDAGRVSALEDAPPFDAAEYGAAWSSFPSQEGSEATPGTATRGGIRTSFPLDDSVADPSLDDGWDIVFPLAQALVVEMRDNGWAPVAVVCEVPASKDASAQVRISATAAIDGAVAGLDLLVGTESGEVTAVAVMPYPTEDADPWGAPALGGATCLDADAPPESTVAAGTPLDLTAALP</sequence>
<dbReference type="Proteomes" id="UP001213972">
    <property type="component" value="Chromosome"/>
</dbReference>
<reference evidence="3" key="1">
    <citation type="submission" date="2023-03" db="EMBL/GenBank/DDBJ databases">
        <title>Andean soil-derived lignocellulolytic bacterial consortium as a source of novel taxa and putative plastic-active enzymes.</title>
        <authorList>
            <person name="Diaz-Garcia L."/>
            <person name="Chuvochina M."/>
            <person name="Feuerriegel G."/>
            <person name="Bunk B."/>
            <person name="Sproer C."/>
            <person name="Streit W.R."/>
            <person name="Rodriguez L.M."/>
            <person name="Overmann J."/>
            <person name="Jimenez D.J."/>
        </authorList>
    </citation>
    <scope>NUCLEOTIDE SEQUENCE</scope>
    <source>
        <strain evidence="3">MAG 4610</strain>
    </source>
</reference>
<evidence type="ECO:0000313" key="3">
    <source>
        <dbReference type="EMBL" id="WEK12647.1"/>
    </source>
</evidence>
<feature type="compositionally biased region" description="Polar residues" evidence="1">
    <location>
        <begin position="57"/>
        <end position="70"/>
    </location>
</feature>
<name>A0AAJ5W158_9MICO</name>
<evidence type="ECO:0000313" key="4">
    <source>
        <dbReference type="Proteomes" id="UP001213972"/>
    </source>
</evidence>
<proteinExistence type="predicted"/>
<feature type="signal peptide" evidence="2">
    <location>
        <begin position="1"/>
        <end position="24"/>
    </location>
</feature>
<dbReference type="AlphaFoldDB" id="A0AAJ5W158"/>
<gene>
    <name evidence="3" type="ORF">P0Y48_09195</name>
</gene>
<feature type="chain" id="PRO_5042504154" evidence="2">
    <location>
        <begin position="25"/>
        <end position="209"/>
    </location>
</feature>
<dbReference type="PROSITE" id="PS51257">
    <property type="entry name" value="PROKAR_LIPOPROTEIN"/>
    <property type="match status" value="1"/>
</dbReference>
<keyword evidence="2" id="KW-0732">Signal</keyword>
<feature type="region of interest" description="Disordered" evidence="1">
    <location>
        <begin position="57"/>
        <end position="78"/>
    </location>
</feature>
<dbReference type="EMBL" id="CP119321">
    <property type="protein sequence ID" value="WEK12647.1"/>
    <property type="molecule type" value="Genomic_DNA"/>
</dbReference>
<evidence type="ECO:0000256" key="1">
    <source>
        <dbReference type="SAM" id="MobiDB-lite"/>
    </source>
</evidence>
<protein>
    <submittedName>
        <fullName evidence="3">Uncharacterized protein</fullName>
    </submittedName>
</protein>
<organism evidence="3 4">
    <name type="scientific">Candidatus Microbacterium phytovorans</name>
    <dbReference type="NCBI Taxonomy" id="3121374"/>
    <lineage>
        <taxon>Bacteria</taxon>
        <taxon>Bacillati</taxon>
        <taxon>Actinomycetota</taxon>
        <taxon>Actinomycetes</taxon>
        <taxon>Micrococcales</taxon>
        <taxon>Microbacteriaceae</taxon>
        <taxon>Microbacterium</taxon>
    </lineage>
</organism>
<accession>A0AAJ5W158</accession>